<sequence>MRKEENAVNNRNKRSNPEHELYQAILKLETVEECYNFFVDLCTVSEMKAMEQRYEVAKLLSQGMIYNDILEQTGASSATISRVNRSLNYGTDSYRTVFQRLQADREGKEQP</sequence>
<reference evidence="1" key="1">
    <citation type="submission" date="2020-10" db="EMBL/GenBank/DDBJ databases">
        <authorList>
            <person name="Gilroy R."/>
        </authorList>
    </citation>
    <scope>NUCLEOTIDE SEQUENCE</scope>
    <source>
        <strain evidence="1">ChiSjej2B20-13462</strain>
    </source>
</reference>
<proteinExistence type="predicted"/>
<dbReference type="Gene3D" id="1.10.1270.10">
    <property type="entry name" value="TrpR-like"/>
    <property type="match status" value="1"/>
</dbReference>
<protein>
    <submittedName>
        <fullName evidence="1">TrpR-like protein, YerC/YecD</fullName>
    </submittedName>
</protein>
<dbReference type="Proteomes" id="UP000886874">
    <property type="component" value="Unassembled WGS sequence"/>
</dbReference>
<dbReference type="InterPro" id="IPR000831">
    <property type="entry name" value="Trp_repress"/>
</dbReference>
<dbReference type="InterPro" id="IPR013368">
    <property type="entry name" value="YecD_YerC"/>
</dbReference>
<gene>
    <name evidence="1" type="ORF">IAA67_04905</name>
</gene>
<evidence type="ECO:0000313" key="1">
    <source>
        <dbReference type="EMBL" id="HIQ69655.1"/>
    </source>
</evidence>
<dbReference type="InterPro" id="IPR010921">
    <property type="entry name" value="Trp_repressor/repl_initiator"/>
</dbReference>
<accession>A0A9D0Z695</accession>
<name>A0A9D0Z695_9FIRM</name>
<organism evidence="1 2">
    <name type="scientific">Candidatus Avoscillospira stercorigallinarum</name>
    <dbReference type="NCBI Taxonomy" id="2840708"/>
    <lineage>
        <taxon>Bacteria</taxon>
        <taxon>Bacillati</taxon>
        <taxon>Bacillota</taxon>
        <taxon>Clostridia</taxon>
        <taxon>Eubacteriales</taxon>
        <taxon>Oscillospiraceae</taxon>
        <taxon>Oscillospiraceae incertae sedis</taxon>
        <taxon>Candidatus Avoscillospira</taxon>
    </lineage>
</organism>
<dbReference type="SUPFAM" id="SSF48295">
    <property type="entry name" value="TrpR-like"/>
    <property type="match status" value="1"/>
</dbReference>
<dbReference type="Pfam" id="PF01371">
    <property type="entry name" value="Trp_repressor"/>
    <property type="match status" value="1"/>
</dbReference>
<dbReference type="InterPro" id="IPR038116">
    <property type="entry name" value="TrpR-like_sf"/>
</dbReference>
<dbReference type="PANTHER" id="PTHR40080">
    <property type="entry name" value="LMO1763 PROTEIN"/>
    <property type="match status" value="1"/>
</dbReference>
<evidence type="ECO:0000313" key="2">
    <source>
        <dbReference type="Proteomes" id="UP000886874"/>
    </source>
</evidence>
<dbReference type="GO" id="GO:0003700">
    <property type="term" value="F:DNA-binding transcription factor activity"/>
    <property type="evidence" value="ECO:0007669"/>
    <property type="project" value="InterPro"/>
</dbReference>
<comment type="caution">
    <text evidence="1">The sequence shown here is derived from an EMBL/GenBank/DDBJ whole genome shotgun (WGS) entry which is preliminary data.</text>
</comment>
<dbReference type="EMBL" id="DVFN01000071">
    <property type="protein sequence ID" value="HIQ69655.1"/>
    <property type="molecule type" value="Genomic_DNA"/>
</dbReference>
<dbReference type="NCBIfam" id="TIGR02531">
    <property type="entry name" value="yecD_yerC"/>
    <property type="match status" value="1"/>
</dbReference>
<dbReference type="PIRSF" id="PIRSF012508">
    <property type="entry name" value="YerC"/>
    <property type="match status" value="1"/>
</dbReference>
<dbReference type="GO" id="GO:0043565">
    <property type="term" value="F:sequence-specific DNA binding"/>
    <property type="evidence" value="ECO:0007669"/>
    <property type="project" value="InterPro"/>
</dbReference>
<reference evidence="1" key="2">
    <citation type="journal article" date="2021" name="PeerJ">
        <title>Extensive microbial diversity within the chicken gut microbiome revealed by metagenomics and culture.</title>
        <authorList>
            <person name="Gilroy R."/>
            <person name="Ravi A."/>
            <person name="Getino M."/>
            <person name="Pursley I."/>
            <person name="Horton D.L."/>
            <person name="Alikhan N.F."/>
            <person name="Baker D."/>
            <person name="Gharbi K."/>
            <person name="Hall N."/>
            <person name="Watson M."/>
            <person name="Adriaenssens E.M."/>
            <person name="Foster-Nyarko E."/>
            <person name="Jarju S."/>
            <person name="Secka A."/>
            <person name="Antonio M."/>
            <person name="Oren A."/>
            <person name="Chaudhuri R.R."/>
            <person name="La Ragione R."/>
            <person name="Hildebrand F."/>
            <person name="Pallen M.J."/>
        </authorList>
    </citation>
    <scope>NUCLEOTIDE SEQUENCE</scope>
    <source>
        <strain evidence="1">ChiSjej2B20-13462</strain>
    </source>
</reference>
<dbReference type="PANTHER" id="PTHR40080:SF1">
    <property type="entry name" value="TRPR-LIKE PROTEIN YERC_YECD"/>
    <property type="match status" value="1"/>
</dbReference>
<dbReference type="AlphaFoldDB" id="A0A9D0Z695"/>